<reference evidence="15" key="1">
    <citation type="submission" date="2022-11" db="EMBL/GenBank/DDBJ databases">
        <authorList>
            <person name="Petersen C."/>
        </authorList>
    </citation>
    <scope>NUCLEOTIDE SEQUENCE</scope>
    <source>
        <strain evidence="15">IBT 30069</strain>
    </source>
</reference>
<dbReference type="EMBL" id="JAPQKH010000007">
    <property type="protein sequence ID" value="KAJ5088063.1"/>
    <property type="molecule type" value="Genomic_DNA"/>
</dbReference>
<evidence type="ECO:0000256" key="9">
    <source>
        <dbReference type="ARBA" id="ARBA00023004"/>
    </source>
</evidence>
<organism evidence="15 16">
    <name type="scientific">Penicillium angulare</name>
    <dbReference type="NCBI Taxonomy" id="116970"/>
    <lineage>
        <taxon>Eukaryota</taxon>
        <taxon>Fungi</taxon>
        <taxon>Dikarya</taxon>
        <taxon>Ascomycota</taxon>
        <taxon>Pezizomycotina</taxon>
        <taxon>Eurotiomycetes</taxon>
        <taxon>Eurotiomycetidae</taxon>
        <taxon>Eurotiales</taxon>
        <taxon>Aspergillaceae</taxon>
        <taxon>Penicillium</taxon>
    </lineage>
</organism>
<name>A0A9W9K015_9EURO</name>
<dbReference type="PROSITE" id="PS00086">
    <property type="entry name" value="CYTOCHROME_P450"/>
    <property type="match status" value="1"/>
</dbReference>
<dbReference type="SUPFAM" id="SSF48264">
    <property type="entry name" value="Cytochrome P450"/>
    <property type="match status" value="1"/>
</dbReference>
<evidence type="ECO:0000256" key="14">
    <source>
        <dbReference type="SAM" id="Phobius"/>
    </source>
</evidence>
<keyword evidence="8 13" id="KW-0560">Oxidoreductase</keyword>
<dbReference type="Pfam" id="PF00067">
    <property type="entry name" value="p450"/>
    <property type="match status" value="1"/>
</dbReference>
<keyword evidence="5 14" id="KW-0812">Transmembrane</keyword>
<evidence type="ECO:0000256" key="10">
    <source>
        <dbReference type="ARBA" id="ARBA00023033"/>
    </source>
</evidence>
<reference evidence="15" key="2">
    <citation type="journal article" date="2023" name="IMA Fungus">
        <title>Comparative genomic study of the Penicillium genus elucidates a diverse pangenome and 15 lateral gene transfer events.</title>
        <authorList>
            <person name="Petersen C."/>
            <person name="Sorensen T."/>
            <person name="Nielsen M.R."/>
            <person name="Sondergaard T.E."/>
            <person name="Sorensen J.L."/>
            <person name="Fitzpatrick D.A."/>
            <person name="Frisvad J.C."/>
            <person name="Nielsen K.L."/>
        </authorList>
    </citation>
    <scope>NUCLEOTIDE SEQUENCE</scope>
    <source>
        <strain evidence="15">IBT 30069</strain>
    </source>
</reference>
<dbReference type="PRINTS" id="PR00385">
    <property type="entry name" value="P450"/>
</dbReference>
<evidence type="ECO:0000256" key="11">
    <source>
        <dbReference type="ARBA" id="ARBA00023136"/>
    </source>
</evidence>
<dbReference type="GO" id="GO:0043386">
    <property type="term" value="P:mycotoxin biosynthetic process"/>
    <property type="evidence" value="ECO:0007669"/>
    <property type="project" value="UniProtKB-ARBA"/>
</dbReference>
<dbReference type="CDD" id="cd11058">
    <property type="entry name" value="CYP60B-like"/>
    <property type="match status" value="1"/>
</dbReference>
<dbReference type="InterPro" id="IPR001128">
    <property type="entry name" value="Cyt_P450"/>
</dbReference>
<dbReference type="AlphaFoldDB" id="A0A9W9K015"/>
<keyword evidence="10 13" id="KW-0503">Monooxygenase</keyword>
<dbReference type="PANTHER" id="PTHR24305">
    <property type="entry name" value="CYTOCHROME P450"/>
    <property type="match status" value="1"/>
</dbReference>
<gene>
    <name evidence="15" type="ORF">N7456_011679</name>
</gene>
<dbReference type="InterPro" id="IPR017972">
    <property type="entry name" value="Cyt_P450_CS"/>
</dbReference>
<dbReference type="PANTHER" id="PTHR24305:SF199">
    <property type="entry name" value="P450, PUTATIVE (EUROFUNG)-RELATED"/>
    <property type="match status" value="1"/>
</dbReference>
<proteinExistence type="inferred from homology"/>
<evidence type="ECO:0008006" key="17">
    <source>
        <dbReference type="Google" id="ProtNLM"/>
    </source>
</evidence>
<evidence type="ECO:0000256" key="5">
    <source>
        <dbReference type="ARBA" id="ARBA00022692"/>
    </source>
</evidence>
<evidence type="ECO:0000313" key="15">
    <source>
        <dbReference type="EMBL" id="KAJ5088063.1"/>
    </source>
</evidence>
<evidence type="ECO:0000256" key="7">
    <source>
        <dbReference type="ARBA" id="ARBA00022989"/>
    </source>
</evidence>
<comment type="similarity">
    <text evidence="3 13">Belongs to the cytochrome P450 family.</text>
</comment>
<evidence type="ECO:0000256" key="8">
    <source>
        <dbReference type="ARBA" id="ARBA00023002"/>
    </source>
</evidence>
<evidence type="ECO:0000256" key="12">
    <source>
        <dbReference type="PIRSR" id="PIRSR602401-1"/>
    </source>
</evidence>
<keyword evidence="9 12" id="KW-0408">Iron</keyword>
<keyword evidence="7 14" id="KW-1133">Transmembrane helix</keyword>
<dbReference type="OrthoDB" id="1470350at2759"/>
<comment type="cofactor">
    <cofactor evidence="1 12">
        <name>heme</name>
        <dbReference type="ChEBI" id="CHEBI:30413"/>
    </cofactor>
</comment>
<dbReference type="FunFam" id="1.10.630.10:FF:000158">
    <property type="entry name" value="Cytochrome P450, putative (Eurofung)"/>
    <property type="match status" value="1"/>
</dbReference>
<comment type="caution">
    <text evidence="15">The sequence shown here is derived from an EMBL/GenBank/DDBJ whole genome shotgun (WGS) entry which is preliminary data.</text>
</comment>
<dbReference type="Gene3D" id="1.10.630.10">
    <property type="entry name" value="Cytochrome P450"/>
    <property type="match status" value="1"/>
</dbReference>
<sequence>MALEMVLSLSPAALAVSVAFIVSVYWLANYAFLYWLHPLSKYPGPPLAAVSELWYASAWTSGLWNRRIQEAHNRYGDIIRIAPNELSFATAQAFRDIYGAPSKTRKLFPKSDRFYDNGHPNIAFVLDPEEHARQHRMFAPQFRPSAVRTQEPIVHSHVDLWLEQLAARGSNGALPVDVSKWFEWLTFDIIGELTFGESFNATRDNKSHPWVSILLDTTYSGSIFNLRKRLAFVGPLMRWMPYVSATARAAVDSITQHGAMTLAKTRKRIEVGPAHSNSSKHAPVDDFLEHAIRVGGMSDTELANQAMVMLTAGAETSATVLTTVLWYLSQPAHAHCLERLRSEVRTAFPNLADVTGDATAKLPYLNAVLEETMRLFPPSPVGPPRVSPVGGESVDGTFVPGGVYVSADVWTIHHDARTVGERPDKFEPERWCDAPTKPYTVPFSIGPRMCIGVTLAWVEMRIALAKAAIAFDWELAQDTSGSGDWMEEARLKQLWKKPPLMIRFRPSEKTE</sequence>
<protein>
    <recommendedName>
        <fullName evidence="17">Cytochrome P450</fullName>
    </recommendedName>
</protein>
<dbReference type="InterPro" id="IPR002401">
    <property type="entry name" value="Cyt_P450_E_grp-I"/>
</dbReference>
<evidence type="ECO:0000256" key="1">
    <source>
        <dbReference type="ARBA" id="ARBA00001971"/>
    </source>
</evidence>
<evidence type="ECO:0000256" key="13">
    <source>
        <dbReference type="RuleBase" id="RU000461"/>
    </source>
</evidence>
<dbReference type="GO" id="GO:0016020">
    <property type="term" value="C:membrane"/>
    <property type="evidence" value="ECO:0007669"/>
    <property type="project" value="UniProtKB-SubCell"/>
</dbReference>
<evidence type="ECO:0000256" key="4">
    <source>
        <dbReference type="ARBA" id="ARBA00022617"/>
    </source>
</evidence>
<keyword evidence="16" id="KW-1185">Reference proteome</keyword>
<evidence type="ECO:0000256" key="2">
    <source>
        <dbReference type="ARBA" id="ARBA00004370"/>
    </source>
</evidence>
<dbReference type="GO" id="GO:0020037">
    <property type="term" value="F:heme binding"/>
    <property type="evidence" value="ECO:0007669"/>
    <property type="project" value="InterPro"/>
</dbReference>
<dbReference type="InterPro" id="IPR050121">
    <property type="entry name" value="Cytochrome_P450_monoxygenase"/>
</dbReference>
<dbReference type="GO" id="GO:0004497">
    <property type="term" value="F:monooxygenase activity"/>
    <property type="evidence" value="ECO:0007669"/>
    <property type="project" value="UniProtKB-KW"/>
</dbReference>
<comment type="subcellular location">
    <subcellularLocation>
        <location evidence="2">Membrane</location>
    </subcellularLocation>
</comment>
<feature type="transmembrane region" description="Helical" evidence="14">
    <location>
        <begin position="12"/>
        <end position="36"/>
    </location>
</feature>
<feature type="binding site" description="axial binding residue" evidence="12">
    <location>
        <position position="450"/>
    </location>
    <ligand>
        <name>heme</name>
        <dbReference type="ChEBI" id="CHEBI:30413"/>
    </ligand>
    <ligandPart>
        <name>Fe</name>
        <dbReference type="ChEBI" id="CHEBI:18248"/>
    </ligandPart>
</feature>
<dbReference type="InterPro" id="IPR036396">
    <property type="entry name" value="Cyt_P450_sf"/>
</dbReference>
<keyword evidence="6 12" id="KW-0479">Metal-binding</keyword>
<accession>A0A9W9K015</accession>
<dbReference type="GO" id="GO:0005506">
    <property type="term" value="F:iron ion binding"/>
    <property type="evidence" value="ECO:0007669"/>
    <property type="project" value="InterPro"/>
</dbReference>
<dbReference type="PRINTS" id="PR00463">
    <property type="entry name" value="EP450I"/>
</dbReference>
<evidence type="ECO:0000256" key="6">
    <source>
        <dbReference type="ARBA" id="ARBA00022723"/>
    </source>
</evidence>
<dbReference type="Proteomes" id="UP001149165">
    <property type="component" value="Unassembled WGS sequence"/>
</dbReference>
<keyword evidence="11 14" id="KW-0472">Membrane</keyword>
<evidence type="ECO:0000256" key="3">
    <source>
        <dbReference type="ARBA" id="ARBA00010617"/>
    </source>
</evidence>
<keyword evidence="4 12" id="KW-0349">Heme</keyword>
<dbReference type="GO" id="GO:0016705">
    <property type="term" value="F:oxidoreductase activity, acting on paired donors, with incorporation or reduction of molecular oxygen"/>
    <property type="evidence" value="ECO:0007669"/>
    <property type="project" value="InterPro"/>
</dbReference>
<evidence type="ECO:0000313" key="16">
    <source>
        <dbReference type="Proteomes" id="UP001149165"/>
    </source>
</evidence>